<evidence type="ECO:0000313" key="3">
    <source>
        <dbReference type="EMBL" id="MBF0934105.1"/>
    </source>
</evidence>
<feature type="region of interest" description="Disordered" evidence="1">
    <location>
        <begin position="145"/>
        <end position="177"/>
    </location>
</feature>
<comment type="caution">
    <text evidence="3">The sequence shown here is derived from an EMBL/GenBank/DDBJ whole genome shotgun (WGS) entry which is preliminary data.</text>
</comment>
<evidence type="ECO:0000313" key="4">
    <source>
        <dbReference type="Proteomes" id="UP000757900"/>
    </source>
</evidence>
<sequence length="585" mass="62706">MAESQGNPAAVNAANSNGTVDRGLWQINSIHDAKRNGGDWFDPAVSTRMARQIYQDAGNSWTPWSTYSYHGTYQKYLPQMREAAARLQKGGGGNIVNKGKTGKSNTGKPNEQSDKHPSGLKQATKLLNNVNKAVNGINDSFNGIASNLDGADPSKKDHNIPETPSPPPSEGTTGNAYIGTLGGKAPNTQGMSVADSIAAVALYKFPMMTYTSGLRFTDSGYHSKGMAADISNGGDAGTPEMKALAQWWVDNFLGKGLLQLIHNPFDHNIYEDRDVGDGVALYTAGTMAEHRNHVHIAMSGVVSVDGTSDGTAGSGGGAGGVQVKFENKLGKSLFNYIFDPYANDVSGVSQLLEGERAPANDEPLVKTVASICAASLLRYQSSPSGDFVAFYPDYFGIDHANKAVLALEDIELKDFQINASDNSFTTHVYVRGNDSVLRDGFAGELGLIGTHGVATIENEWLFNRLVTATLVKPEFATKEETLSRYGLRPLTTTLSNVTTSEMEFLAACKLFMQKWAEQYSTVVEMTFMPELFPGMRVTLVGHGVTVFVEEVSHNFSYEGGGFNTSVTISSPAPAEGSSAIIEGIR</sequence>
<evidence type="ECO:0000256" key="1">
    <source>
        <dbReference type="SAM" id="MobiDB-lite"/>
    </source>
</evidence>
<feature type="compositionally biased region" description="Low complexity" evidence="1">
    <location>
        <begin position="95"/>
        <end position="108"/>
    </location>
</feature>
<feature type="domain" description="Transglycosylase SLT" evidence="2">
    <location>
        <begin position="1"/>
        <end position="66"/>
    </location>
</feature>
<dbReference type="InterPro" id="IPR023346">
    <property type="entry name" value="Lysozyme-like_dom_sf"/>
</dbReference>
<dbReference type="InterPro" id="IPR043992">
    <property type="entry name" value="SLT_3"/>
</dbReference>
<dbReference type="Proteomes" id="UP000757900">
    <property type="component" value="Unassembled WGS sequence"/>
</dbReference>
<gene>
    <name evidence="3" type="ORF">HXK00_00495</name>
</gene>
<proteinExistence type="predicted"/>
<dbReference type="Pfam" id="PF18896">
    <property type="entry name" value="SLT_3"/>
    <property type="match status" value="1"/>
</dbReference>
<dbReference type="SUPFAM" id="SSF53955">
    <property type="entry name" value="Lysozyme-like"/>
    <property type="match status" value="1"/>
</dbReference>
<protein>
    <recommendedName>
        <fullName evidence="2">Transglycosylase SLT domain-containing protein</fullName>
    </recommendedName>
</protein>
<accession>A0A929MPW0</accession>
<feature type="region of interest" description="Disordered" evidence="1">
    <location>
        <begin position="87"/>
        <end position="118"/>
    </location>
</feature>
<dbReference type="AlphaFoldDB" id="A0A929MPW0"/>
<organism evidence="3 4">
    <name type="scientific">Abiotrophia defectiva</name>
    <name type="common">Streptococcus defectivus</name>
    <dbReference type="NCBI Taxonomy" id="46125"/>
    <lineage>
        <taxon>Bacteria</taxon>
        <taxon>Bacillati</taxon>
        <taxon>Bacillota</taxon>
        <taxon>Bacilli</taxon>
        <taxon>Lactobacillales</taxon>
        <taxon>Aerococcaceae</taxon>
        <taxon>Abiotrophia</taxon>
    </lineage>
</organism>
<reference evidence="3" key="1">
    <citation type="submission" date="2020-04" db="EMBL/GenBank/DDBJ databases">
        <title>Deep metagenomics examines the oral microbiome during advanced dental caries in children, revealing novel taxa and co-occurrences with host molecules.</title>
        <authorList>
            <person name="Baker J.L."/>
            <person name="Morton J.T."/>
            <person name="Dinis M."/>
            <person name="Alvarez R."/>
            <person name="Tran N.C."/>
            <person name="Knight R."/>
            <person name="Edlund A."/>
        </authorList>
    </citation>
    <scope>NUCLEOTIDE SEQUENCE</scope>
    <source>
        <strain evidence="3">JCVI_23_bin.16</strain>
    </source>
</reference>
<evidence type="ECO:0000259" key="2">
    <source>
        <dbReference type="Pfam" id="PF18896"/>
    </source>
</evidence>
<dbReference type="EMBL" id="JABZFV010000001">
    <property type="protein sequence ID" value="MBF0934105.1"/>
    <property type="molecule type" value="Genomic_DNA"/>
</dbReference>
<name>A0A929MPW0_ABIDE</name>